<comment type="caution">
    <text evidence="10">The sequence shown here is derived from an EMBL/GenBank/DDBJ whole genome shotgun (WGS) entry which is preliminary data.</text>
</comment>
<dbReference type="InterPro" id="IPR001647">
    <property type="entry name" value="HTH_TetR"/>
</dbReference>
<dbReference type="EMBL" id="BJUJ01000046">
    <property type="protein sequence ID" value="GEK44527.1"/>
    <property type="molecule type" value="Genomic_DNA"/>
</dbReference>
<dbReference type="GO" id="GO:0000976">
    <property type="term" value="F:transcription cis-regulatory region binding"/>
    <property type="evidence" value="ECO:0007669"/>
    <property type="project" value="TreeGrafter"/>
</dbReference>
<dbReference type="HAMAP" id="MF_00768">
    <property type="entry name" value="HTH_type_BetI"/>
    <property type="match status" value="1"/>
</dbReference>
<feature type="DNA-binding region" description="H-T-H motif" evidence="7 8">
    <location>
        <begin position="38"/>
        <end position="57"/>
    </location>
</feature>
<comment type="function">
    <text evidence="7">Repressor involved in choline regulation of the bet genes.</text>
</comment>
<dbReference type="InterPro" id="IPR036271">
    <property type="entry name" value="Tet_transcr_reg_TetR-rel_C_sf"/>
</dbReference>
<dbReference type="GO" id="GO:0019285">
    <property type="term" value="P:glycine betaine biosynthetic process from choline"/>
    <property type="evidence" value="ECO:0007669"/>
    <property type="project" value="UniProtKB-UniRule"/>
</dbReference>
<comment type="function">
    <text evidence="6">Repressor involved in the biosynthesis of the osmoprotectant glycine betaine. It represses transcription of the choline transporter BetT and the genes of BetAB involved in the synthesis of glycine betaine.</text>
</comment>
<evidence type="ECO:0000256" key="7">
    <source>
        <dbReference type="HAMAP-Rule" id="MF_00768"/>
    </source>
</evidence>
<dbReference type="GO" id="GO:0003700">
    <property type="term" value="F:DNA-binding transcription factor activity"/>
    <property type="evidence" value="ECO:0007669"/>
    <property type="project" value="UniProtKB-UniRule"/>
</dbReference>
<evidence type="ECO:0000256" key="5">
    <source>
        <dbReference type="ARBA" id="ARBA00023163"/>
    </source>
</evidence>
<evidence type="ECO:0000313" key="10">
    <source>
        <dbReference type="EMBL" id="GEK44527.1"/>
    </source>
</evidence>
<proteinExistence type="inferred from homology"/>
<name>A0AAV3WFL8_ACIJO</name>
<dbReference type="InterPro" id="IPR050109">
    <property type="entry name" value="HTH-type_TetR-like_transc_reg"/>
</dbReference>
<dbReference type="GO" id="GO:0045892">
    <property type="term" value="P:negative regulation of DNA-templated transcription"/>
    <property type="evidence" value="ECO:0007669"/>
    <property type="project" value="UniProtKB-UniRule"/>
</dbReference>
<keyword evidence="5 7" id="KW-0804">Transcription</keyword>
<keyword evidence="2 7" id="KW-0678">Repressor</keyword>
<dbReference type="PROSITE" id="PS01081">
    <property type="entry name" value="HTH_TETR_1"/>
    <property type="match status" value="1"/>
</dbReference>
<dbReference type="InterPro" id="IPR009057">
    <property type="entry name" value="Homeodomain-like_sf"/>
</dbReference>
<comment type="pathway">
    <text evidence="1 7">Amine and polyamine biosynthesis; betaine biosynthesis via choline pathway [regulation].</text>
</comment>
<gene>
    <name evidence="7 10" type="primary">betI</name>
    <name evidence="10" type="ORF">AJO04nite_17850</name>
</gene>
<dbReference type="SUPFAM" id="SSF46689">
    <property type="entry name" value="Homeodomain-like"/>
    <property type="match status" value="1"/>
</dbReference>
<protein>
    <recommendedName>
        <fullName evidence="7">HTH-type transcriptional regulator BetI</fullName>
    </recommendedName>
</protein>
<dbReference type="NCBIfam" id="TIGR03384">
    <property type="entry name" value="betaine_BetI"/>
    <property type="match status" value="1"/>
</dbReference>
<dbReference type="InterPro" id="IPR017757">
    <property type="entry name" value="Tscrpt_rep_BetI"/>
</dbReference>
<accession>A0AAV3WFL8</accession>
<sequence length="213" mass="24387">MFWIVMNKRRVKPEHERREEIINAAYAVIYEVGLSNTTIAQIAKKAQLSTGIVSHYFGDKQGLIHSCMRQMLNVLAKTTASYKAKVTQPSPEHSLKAIIDANFDISQVNNTAMRVWLDFWSASMHLPDLGRLQRINDQRLYSNLKFHFLQLMPKAQASQAAKGLAALIDGLWLRGSLSGHQAFDRDLARSIAYDYVDMQLRLIQQIRQEQQNE</sequence>
<evidence type="ECO:0000313" key="11">
    <source>
        <dbReference type="Proteomes" id="UP000321274"/>
    </source>
</evidence>
<dbReference type="SUPFAM" id="SSF48498">
    <property type="entry name" value="Tetracyclin repressor-like, C-terminal domain"/>
    <property type="match status" value="1"/>
</dbReference>
<dbReference type="PANTHER" id="PTHR30055:SF234">
    <property type="entry name" value="HTH-TYPE TRANSCRIPTIONAL REGULATOR BETI"/>
    <property type="match status" value="1"/>
</dbReference>
<evidence type="ECO:0000256" key="4">
    <source>
        <dbReference type="ARBA" id="ARBA00023125"/>
    </source>
</evidence>
<dbReference type="Pfam" id="PF00440">
    <property type="entry name" value="TetR_N"/>
    <property type="match status" value="1"/>
</dbReference>
<evidence type="ECO:0000256" key="1">
    <source>
        <dbReference type="ARBA" id="ARBA00004719"/>
    </source>
</evidence>
<evidence type="ECO:0000256" key="8">
    <source>
        <dbReference type="PROSITE-ProRule" id="PRU00335"/>
    </source>
</evidence>
<dbReference type="Gene3D" id="1.10.357.10">
    <property type="entry name" value="Tetracycline Repressor, domain 2"/>
    <property type="match status" value="1"/>
</dbReference>
<evidence type="ECO:0000256" key="3">
    <source>
        <dbReference type="ARBA" id="ARBA00023015"/>
    </source>
</evidence>
<keyword evidence="3 7" id="KW-0805">Transcription regulation</keyword>
<dbReference type="Pfam" id="PF13977">
    <property type="entry name" value="TetR_C_6"/>
    <property type="match status" value="1"/>
</dbReference>
<evidence type="ECO:0000256" key="6">
    <source>
        <dbReference type="ARBA" id="ARBA00024936"/>
    </source>
</evidence>
<dbReference type="PROSITE" id="PS50977">
    <property type="entry name" value="HTH_TETR_2"/>
    <property type="match status" value="1"/>
</dbReference>
<keyword evidence="4 7" id="KW-0238">DNA-binding</keyword>
<dbReference type="NCBIfam" id="NF001978">
    <property type="entry name" value="PRK00767.1"/>
    <property type="match status" value="1"/>
</dbReference>
<evidence type="ECO:0000259" key="9">
    <source>
        <dbReference type="PROSITE" id="PS50977"/>
    </source>
</evidence>
<dbReference type="InterPro" id="IPR023772">
    <property type="entry name" value="DNA-bd_HTH_TetR-type_CS"/>
</dbReference>
<dbReference type="AlphaFoldDB" id="A0AAV3WFL8"/>
<dbReference type="InterPro" id="IPR039538">
    <property type="entry name" value="BetI_C"/>
</dbReference>
<organism evidence="10 11">
    <name type="scientific">Acinetobacter johnsonii</name>
    <dbReference type="NCBI Taxonomy" id="40214"/>
    <lineage>
        <taxon>Bacteria</taxon>
        <taxon>Pseudomonadati</taxon>
        <taxon>Pseudomonadota</taxon>
        <taxon>Gammaproteobacteria</taxon>
        <taxon>Moraxellales</taxon>
        <taxon>Moraxellaceae</taxon>
        <taxon>Acinetobacter</taxon>
    </lineage>
</organism>
<dbReference type="PANTHER" id="PTHR30055">
    <property type="entry name" value="HTH-TYPE TRANSCRIPTIONAL REGULATOR RUTR"/>
    <property type="match status" value="1"/>
</dbReference>
<feature type="domain" description="HTH tetR-type" evidence="9">
    <location>
        <begin position="15"/>
        <end position="75"/>
    </location>
</feature>
<dbReference type="Proteomes" id="UP000321274">
    <property type="component" value="Unassembled WGS sequence"/>
</dbReference>
<reference evidence="10 11" key="1">
    <citation type="submission" date="2019-07" db="EMBL/GenBank/DDBJ databases">
        <title>Whole genome shotgun sequence of Acinetobacter johnsonii NBRC 102197.</title>
        <authorList>
            <person name="Hosoyama A."/>
            <person name="Uohara A."/>
            <person name="Ohji S."/>
            <person name="Ichikawa N."/>
        </authorList>
    </citation>
    <scope>NUCLEOTIDE SEQUENCE [LARGE SCALE GENOMIC DNA]</scope>
    <source>
        <strain evidence="10 11">NBRC 102197</strain>
    </source>
</reference>
<evidence type="ECO:0000256" key="2">
    <source>
        <dbReference type="ARBA" id="ARBA00022491"/>
    </source>
</evidence>